<protein>
    <submittedName>
        <fullName evidence="1">Uncharacterized protein</fullName>
    </submittedName>
</protein>
<reference evidence="1" key="3">
    <citation type="journal article" date="2017" name="Nature">
        <title>Genome sequence of the progenitor of the wheat D genome Aegilops tauschii.</title>
        <authorList>
            <person name="Luo M.C."/>
            <person name="Gu Y.Q."/>
            <person name="Puiu D."/>
            <person name="Wang H."/>
            <person name="Twardziok S.O."/>
            <person name="Deal K.R."/>
            <person name="Huo N."/>
            <person name="Zhu T."/>
            <person name="Wang L."/>
            <person name="Wang Y."/>
            <person name="McGuire P.E."/>
            <person name="Liu S."/>
            <person name="Long H."/>
            <person name="Ramasamy R.K."/>
            <person name="Rodriguez J.C."/>
            <person name="Van S.L."/>
            <person name="Yuan L."/>
            <person name="Wang Z."/>
            <person name="Xia Z."/>
            <person name="Xiao L."/>
            <person name="Anderson O.D."/>
            <person name="Ouyang S."/>
            <person name="Liang Y."/>
            <person name="Zimin A.V."/>
            <person name="Pertea G."/>
            <person name="Qi P."/>
            <person name="Bennetzen J.L."/>
            <person name="Dai X."/>
            <person name="Dawson M.W."/>
            <person name="Muller H.G."/>
            <person name="Kugler K."/>
            <person name="Rivarola-Duarte L."/>
            <person name="Spannagl M."/>
            <person name="Mayer K.F.X."/>
            <person name="Lu F.H."/>
            <person name="Bevan M.W."/>
            <person name="Leroy P."/>
            <person name="Li P."/>
            <person name="You F.M."/>
            <person name="Sun Q."/>
            <person name="Liu Z."/>
            <person name="Lyons E."/>
            <person name="Wicker T."/>
            <person name="Salzberg S.L."/>
            <person name="Devos K.M."/>
            <person name="Dvorak J."/>
        </authorList>
    </citation>
    <scope>NUCLEOTIDE SEQUENCE [LARGE SCALE GENOMIC DNA]</scope>
    <source>
        <strain evidence="1">cv. AL8/78</strain>
    </source>
</reference>
<reference evidence="1" key="4">
    <citation type="submission" date="2019-03" db="UniProtKB">
        <authorList>
            <consortium name="EnsemblPlants"/>
        </authorList>
    </citation>
    <scope>IDENTIFICATION</scope>
</reference>
<keyword evidence="2" id="KW-1185">Reference proteome</keyword>
<dbReference type="Gramene" id="AET2Gv21267300.1">
    <property type="protein sequence ID" value="AET2Gv21267300.1"/>
    <property type="gene ID" value="AET2Gv21267300"/>
</dbReference>
<evidence type="ECO:0000313" key="2">
    <source>
        <dbReference type="Proteomes" id="UP000015105"/>
    </source>
</evidence>
<accession>A0A453DJB5</accession>
<dbReference type="AlphaFoldDB" id="A0A453DJB5"/>
<reference evidence="2" key="1">
    <citation type="journal article" date="2014" name="Science">
        <title>Ancient hybridizations among the ancestral genomes of bread wheat.</title>
        <authorList>
            <consortium name="International Wheat Genome Sequencing Consortium,"/>
            <person name="Marcussen T."/>
            <person name="Sandve S.R."/>
            <person name="Heier L."/>
            <person name="Spannagl M."/>
            <person name="Pfeifer M."/>
            <person name="Jakobsen K.S."/>
            <person name="Wulff B.B."/>
            <person name="Steuernagel B."/>
            <person name="Mayer K.F."/>
            <person name="Olsen O.A."/>
        </authorList>
    </citation>
    <scope>NUCLEOTIDE SEQUENCE [LARGE SCALE GENOMIC DNA]</scope>
    <source>
        <strain evidence="2">cv. AL8/78</strain>
    </source>
</reference>
<reference evidence="2" key="2">
    <citation type="journal article" date="2017" name="Nat. Plants">
        <title>The Aegilops tauschii genome reveals multiple impacts of transposons.</title>
        <authorList>
            <person name="Zhao G."/>
            <person name="Zou C."/>
            <person name="Li K."/>
            <person name="Wang K."/>
            <person name="Li T."/>
            <person name="Gao L."/>
            <person name="Zhang X."/>
            <person name="Wang H."/>
            <person name="Yang Z."/>
            <person name="Liu X."/>
            <person name="Jiang W."/>
            <person name="Mao L."/>
            <person name="Kong X."/>
            <person name="Jiao Y."/>
            <person name="Jia J."/>
        </authorList>
    </citation>
    <scope>NUCLEOTIDE SEQUENCE [LARGE SCALE GENOMIC DNA]</scope>
    <source>
        <strain evidence="2">cv. AL8/78</strain>
    </source>
</reference>
<sequence>MLLDCEILSRRSKEPTQETTCHSYLPFMRFFRKQKSAGAEERRQSGYHKLCISNGE</sequence>
<dbReference type="EnsemblPlants" id="AET2Gv21267300.1">
    <property type="protein sequence ID" value="AET2Gv21267300.1"/>
    <property type="gene ID" value="AET2Gv21267300"/>
</dbReference>
<name>A0A453DJB5_AEGTS</name>
<organism evidence="1 2">
    <name type="scientific">Aegilops tauschii subsp. strangulata</name>
    <name type="common">Goatgrass</name>
    <dbReference type="NCBI Taxonomy" id="200361"/>
    <lineage>
        <taxon>Eukaryota</taxon>
        <taxon>Viridiplantae</taxon>
        <taxon>Streptophyta</taxon>
        <taxon>Embryophyta</taxon>
        <taxon>Tracheophyta</taxon>
        <taxon>Spermatophyta</taxon>
        <taxon>Magnoliopsida</taxon>
        <taxon>Liliopsida</taxon>
        <taxon>Poales</taxon>
        <taxon>Poaceae</taxon>
        <taxon>BOP clade</taxon>
        <taxon>Pooideae</taxon>
        <taxon>Triticodae</taxon>
        <taxon>Triticeae</taxon>
        <taxon>Triticinae</taxon>
        <taxon>Aegilops</taxon>
    </lineage>
</organism>
<evidence type="ECO:0000313" key="1">
    <source>
        <dbReference type="EnsemblPlants" id="AET2Gv21267300.1"/>
    </source>
</evidence>
<proteinExistence type="predicted"/>
<reference evidence="1" key="5">
    <citation type="journal article" date="2021" name="G3 (Bethesda)">
        <title>Aegilops tauschii genome assembly Aet v5.0 features greater sequence contiguity and improved annotation.</title>
        <authorList>
            <person name="Wang L."/>
            <person name="Zhu T."/>
            <person name="Rodriguez J.C."/>
            <person name="Deal K.R."/>
            <person name="Dubcovsky J."/>
            <person name="McGuire P.E."/>
            <person name="Lux T."/>
            <person name="Spannagl M."/>
            <person name="Mayer K.F.X."/>
            <person name="Baldrich P."/>
            <person name="Meyers B.C."/>
            <person name="Huo N."/>
            <person name="Gu Y.Q."/>
            <person name="Zhou H."/>
            <person name="Devos K.M."/>
            <person name="Bennetzen J.L."/>
            <person name="Unver T."/>
            <person name="Budak H."/>
            <person name="Gulick P.J."/>
            <person name="Galiba G."/>
            <person name="Kalapos B."/>
            <person name="Nelson D.R."/>
            <person name="Li P."/>
            <person name="You F.M."/>
            <person name="Luo M.C."/>
            <person name="Dvorak J."/>
        </authorList>
    </citation>
    <scope>NUCLEOTIDE SEQUENCE [LARGE SCALE GENOMIC DNA]</scope>
    <source>
        <strain evidence="1">cv. AL8/78</strain>
    </source>
</reference>
<dbReference type="Proteomes" id="UP000015105">
    <property type="component" value="Chromosome 2D"/>
</dbReference>